<evidence type="ECO:0000256" key="4">
    <source>
        <dbReference type="ARBA" id="ARBA00022759"/>
    </source>
</evidence>
<dbReference type="PANTHER" id="PTHR34072">
    <property type="entry name" value="ENZYMATIC POLYPROTEIN-RELATED"/>
    <property type="match status" value="1"/>
</dbReference>
<evidence type="ECO:0000256" key="3">
    <source>
        <dbReference type="ARBA" id="ARBA00022722"/>
    </source>
</evidence>
<evidence type="ECO:0000313" key="9">
    <source>
        <dbReference type="Proteomes" id="UP001165190"/>
    </source>
</evidence>
<dbReference type="GO" id="GO:0003964">
    <property type="term" value="F:RNA-directed DNA polymerase activity"/>
    <property type="evidence" value="ECO:0007669"/>
    <property type="project" value="UniProtKB-KW"/>
</dbReference>
<keyword evidence="4" id="KW-0255">Endonuclease</keyword>
<protein>
    <recommendedName>
        <fullName evidence="7">Reverse transcriptase RNase H-like domain-containing protein</fullName>
    </recommendedName>
</protein>
<dbReference type="SUPFAM" id="SSF56672">
    <property type="entry name" value="DNA/RNA polymerases"/>
    <property type="match status" value="1"/>
</dbReference>
<dbReference type="InterPro" id="IPR043502">
    <property type="entry name" value="DNA/RNA_pol_sf"/>
</dbReference>
<dbReference type="OrthoDB" id="1738613at2759"/>
<dbReference type="Pfam" id="PF17917">
    <property type="entry name" value="RT_RNaseH"/>
    <property type="match status" value="1"/>
</dbReference>
<keyword evidence="2" id="KW-0548">Nucleotidyltransferase</keyword>
<name>A0A9W7J5V2_HIBTR</name>
<proteinExistence type="predicted"/>
<keyword evidence="6" id="KW-0695">RNA-directed DNA polymerase</keyword>
<keyword evidence="9" id="KW-1185">Reference proteome</keyword>
<dbReference type="GO" id="GO:0016787">
    <property type="term" value="F:hydrolase activity"/>
    <property type="evidence" value="ECO:0007669"/>
    <property type="project" value="UniProtKB-KW"/>
</dbReference>
<keyword evidence="1" id="KW-0808">Transferase</keyword>
<sequence length="103" mass="11967">MQERRVVAYASSQLKVHEKNYPMHDIELATIVFALKIWCHYLYDYDLTIEYHPSKENVVADALSRKVAVELRAMFVRLSVSGDDGLITELQVKPSLIQMIREK</sequence>
<evidence type="ECO:0000256" key="2">
    <source>
        <dbReference type="ARBA" id="ARBA00022695"/>
    </source>
</evidence>
<keyword evidence="3" id="KW-0540">Nuclease</keyword>
<comment type="caution">
    <text evidence="8">The sequence shown here is derived from an EMBL/GenBank/DDBJ whole genome shotgun (WGS) entry which is preliminary data.</text>
</comment>
<evidence type="ECO:0000256" key="6">
    <source>
        <dbReference type="ARBA" id="ARBA00022918"/>
    </source>
</evidence>
<evidence type="ECO:0000256" key="5">
    <source>
        <dbReference type="ARBA" id="ARBA00022801"/>
    </source>
</evidence>
<dbReference type="AlphaFoldDB" id="A0A9W7J5V2"/>
<dbReference type="EMBL" id="BSYR01000052">
    <property type="protein sequence ID" value="GMJ08521.1"/>
    <property type="molecule type" value="Genomic_DNA"/>
</dbReference>
<gene>
    <name evidence="8" type="ORF">HRI_004521300</name>
</gene>
<dbReference type="Proteomes" id="UP001165190">
    <property type="component" value="Unassembled WGS sequence"/>
</dbReference>
<dbReference type="GO" id="GO:0004519">
    <property type="term" value="F:endonuclease activity"/>
    <property type="evidence" value="ECO:0007669"/>
    <property type="project" value="UniProtKB-KW"/>
</dbReference>
<evidence type="ECO:0000259" key="7">
    <source>
        <dbReference type="Pfam" id="PF17917"/>
    </source>
</evidence>
<feature type="domain" description="Reverse transcriptase RNase H-like" evidence="7">
    <location>
        <begin position="3"/>
        <end position="49"/>
    </location>
</feature>
<organism evidence="8 9">
    <name type="scientific">Hibiscus trionum</name>
    <name type="common">Flower of an hour</name>
    <dbReference type="NCBI Taxonomy" id="183268"/>
    <lineage>
        <taxon>Eukaryota</taxon>
        <taxon>Viridiplantae</taxon>
        <taxon>Streptophyta</taxon>
        <taxon>Embryophyta</taxon>
        <taxon>Tracheophyta</taxon>
        <taxon>Spermatophyta</taxon>
        <taxon>Magnoliopsida</taxon>
        <taxon>eudicotyledons</taxon>
        <taxon>Gunneridae</taxon>
        <taxon>Pentapetalae</taxon>
        <taxon>rosids</taxon>
        <taxon>malvids</taxon>
        <taxon>Malvales</taxon>
        <taxon>Malvaceae</taxon>
        <taxon>Malvoideae</taxon>
        <taxon>Hibiscus</taxon>
    </lineage>
</organism>
<reference evidence="8" key="1">
    <citation type="submission" date="2023-05" db="EMBL/GenBank/DDBJ databases">
        <title>Genome and transcriptome analyses reveal genes involved in the formation of fine ridges on petal epidermal cells in Hibiscus trionum.</title>
        <authorList>
            <person name="Koshimizu S."/>
            <person name="Masuda S."/>
            <person name="Ishii T."/>
            <person name="Shirasu K."/>
            <person name="Hoshino A."/>
            <person name="Arita M."/>
        </authorList>
    </citation>
    <scope>NUCLEOTIDE SEQUENCE</scope>
    <source>
        <strain evidence="8">Hamamatsu line</strain>
    </source>
</reference>
<keyword evidence="5" id="KW-0378">Hydrolase</keyword>
<evidence type="ECO:0000313" key="8">
    <source>
        <dbReference type="EMBL" id="GMJ08521.1"/>
    </source>
</evidence>
<evidence type="ECO:0000256" key="1">
    <source>
        <dbReference type="ARBA" id="ARBA00022679"/>
    </source>
</evidence>
<dbReference type="PANTHER" id="PTHR34072:SF52">
    <property type="entry name" value="RIBONUCLEASE H"/>
    <property type="match status" value="1"/>
</dbReference>
<accession>A0A9W7J5V2</accession>
<dbReference type="InterPro" id="IPR041373">
    <property type="entry name" value="RT_RNaseH"/>
</dbReference>